<dbReference type="InterPro" id="IPR027031">
    <property type="entry name" value="Gly-tRNA_synthase/POLG2"/>
</dbReference>
<comment type="caution">
    <text evidence="2">The sequence shown here is derived from an EMBL/GenBank/DDBJ whole genome shotgun (WGS) entry which is preliminary data.</text>
</comment>
<evidence type="ECO:0000256" key="1">
    <source>
        <dbReference type="SAM" id="Phobius"/>
    </source>
</evidence>
<keyword evidence="2" id="KW-0436">Ligase</keyword>
<reference evidence="2" key="1">
    <citation type="submission" date="2020-07" db="EMBL/GenBank/DDBJ databases">
        <title>The High-quality genome of the commercially important snow crab, Chionoecetes opilio.</title>
        <authorList>
            <person name="Jeong J.-H."/>
            <person name="Ryu S."/>
        </authorList>
    </citation>
    <scope>NUCLEOTIDE SEQUENCE</scope>
    <source>
        <strain evidence="2">MADBK_172401_WGS</strain>
        <tissue evidence="2">Digestive gland</tissue>
    </source>
</reference>
<dbReference type="Gene3D" id="3.30.930.10">
    <property type="entry name" value="Bira Bifunctional Protein, Domain 2"/>
    <property type="match status" value="1"/>
</dbReference>
<protein>
    <submittedName>
        <fullName evidence="2">Glycine--tRNA ligase</fullName>
    </submittedName>
</protein>
<gene>
    <name evidence="2" type="primary">SYG_2</name>
    <name evidence="2" type="ORF">GWK47_047403</name>
</gene>
<name>A0A8J5CGB9_CHIOP</name>
<dbReference type="GO" id="GO:0004820">
    <property type="term" value="F:glycine-tRNA ligase activity"/>
    <property type="evidence" value="ECO:0007669"/>
    <property type="project" value="TreeGrafter"/>
</dbReference>
<feature type="transmembrane region" description="Helical" evidence="1">
    <location>
        <begin position="114"/>
        <end position="138"/>
    </location>
</feature>
<keyword evidence="1" id="KW-0472">Membrane</keyword>
<dbReference type="PANTHER" id="PTHR10745">
    <property type="entry name" value="GLYCYL-TRNA SYNTHETASE/DNA POLYMERASE SUBUNIT GAMMA-2"/>
    <property type="match status" value="1"/>
</dbReference>
<dbReference type="GO" id="GO:0070150">
    <property type="term" value="P:mitochondrial glycyl-tRNA aminoacylation"/>
    <property type="evidence" value="ECO:0007669"/>
    <property type="project" value="TreeGrafter"/>
</dbReference>
<evidence type="ECO:0000313" key="3">
    <source>
        <dbReference type="Proteomes" id="UP000770661"/>
    </source>
</evidence>
<keyword evidence="1" id="KW-1133">Transmembrane helix</keyword>
<sequence length="173" mass="19797">MTSQEKEALALTLARLEGMTMEEMNALMRKHDMKSPLTGNDLTDATEFNLMFPITIGPSGHLKGFLRPETAQGIFVNFKRLLEYNQGKLPFACAQVRAQSLQWRRLFYRHSLTCFFLLSGSLISCLLLFYLVIAFSFFPHPFSGHPKTVDCSFCFFHIPISKQILPHYSLLLL</sequence>
<evidence type="ECO:0000313" key="2">
    <source>
        <dbReference type="EMBL" id="KAG0720963.1"/>
    </source>
</evidence>
<dbReference type="EMBL" id="JACEEZ010011991">
    <property type="protein sequence ID" value="KAG0720963.1"/>
    <property type="molecule type" value="Genomic_DNA"/>
</dbReference>
<dbReference type="PRINTS" id="PR01043">
    <property type="entry name" value="TRNASYNTHGLY"/>
</dbReference>
<keyword evidence="3" id="KW-1185">Reference proteome</keyword>
<dbReference type="Proteomes" id="UP000770661">
    <property type="component" value="Unassembled WGS sequence"/>
</dbReference>
<organism evidence="2 3">
    <name type="scientific">Chionoecetes opilio</name>
    <name type="common">Atlantic snow crab</name>
    <name type="synonym">Cancer opilio</name>
    <dbReference type="NCBI Taxonomy" id="41210"/>
    <lineage>
        <taxon>Eukaryota</taxon>
        <taxon>Metazoa</taxon>
        <taxon>Ecdysozoa</taxon>
        <taxon>Arthropoda</taxon>
        <taxon>Crustacea</taxon>
        <taxon>Multicrustacea</taxon>
        <taxon>Malacostraca</taxon>
        <taxon>Eumalacostraca</taxon>
        <taxon>Eucarida</taxon>
        <taxon>Decapoda</taxon>
        <taxon>Pleocyemata</taxon>
        <taxon>Brachyura</taxon>
        <taxon>Eubrachyura</taxon>
        <taxon>Majoidea</taxon>
        <taxon>Majidae</taxon>
        <taxon>Chionoecetes</taxon>
    </lineage>
</organism>
<dbReference type="GO" id="GO:0005739">
    <property type="term" value="C:mitochondrion"/>
    <property type="evidence" value="ECO:0007669"/>
    <property type="project" value="TreeGrafter"/>
</dbReference>
<dbReference type="PANTHER" id="PTHR10745:SF0">
    <property type="entry name" value="GLYCINE--TRNA LIGASE"/>
    <property type="match status" value="1"/>
</dbReference>
<dbReference type="SUPFAM" id="SSF55681">
    <property type="entry name" value="Class II aaRS and biotin synthetases"/>
    <property type="match status" value="1"/>
</dbReference>
<dbReference type="InterPro" id="IPR045864">
    <property type="entry name" value="aa-tRNA-synth_II/BPL/LPL"/>
</dbReference>
<proteinExistence type="predicted"/>
<dbReference type="AlphaFoldDB" id="A0A8J5CGB9"/>
<keyword evidence="1" id="KW-0812">Transmembrane</keyword>
<accession>A0A8J5CGB9</accession>
<dbReference type="OrthoDB" id="57698at2759"/>